<accession>A0ACB1AR16</accession>
<name>A0ACB1AR16_MELEN</name>
<protein>
    <submittedName>
        <fullName evidence="1">Uncharacterized protein</fullName>
    </submittedName>
</protein>
<sequence length="267" mass="29421">MSYNFRSSNFYFWLLLAFVCMSTLPVGYVIAYKRPSKNCGPFSGQERFYSIIGQVLRQHLPKSLVEVISYFMSPGIIFPVFLILVLVIYFLVLLVSGLRAANSDLNKQLTLERTEEKRRIFELAKGKHLAISHKHRPSGESRKSTNGGGTNGGKINGGRVVDDDEEEEGGGKEGKKEESKNGHPLFFSNGTAKTNGVRKSWHGGTGGGGSGGGDQVGGTDKDFLLTPFLTPKRRSPILRQYSVIFLYSKGLTILSPCNLSSDIFEPM</sequence>
<comment type="caution">
    <text evidence="1">The sequence shown here is derived from an EMBL/GenBank/DDBJ whole genome shotgun (WGS) entry which is preliminary data.</text>
</comment>
<dbReference type="Proteomes" id="UP001497535">
    <property type="component" value="Unassembled WGS sequence"/>
</dbReference>
<proteinExistence type="predicted"/>
<evidence type="ECO:0000313" key="1">
    <source>
        <dbReference type="EMBL" id="CAK5100833.1"/>
    </source>
</evidence>
<dbReference type="EMBL" id="CAVMJV010000109">
    <property type="protein sequence ID" value="CAK5100833.1"/>
    <property type="molecule type" value="Genomic_DNA"/>
</dbReference>
<reference evidence="1" key="1">
    <citation type="submission" date="2023-11" db="EMBL/GenBank/DDBJ databases">
        <authorList>
            <person name="Poullet M."/>
        </authorList>
    </citation>
    <scope>NUCLEOTIDE SEQUENCE</scope>
    <source>
        <strain evidence="1">E1834</strain>
    </source>
</reference>
<evidence type="ECO:0000313" key="2">
    <source>
        <dbReference type="Proteomes" id="UP001497535"/>
    </source>
</evidence>
<organism evidence="1 2">
    <name type="scientific">Meloidogyne enterolobii</name>
    <name type="common">Root-knot nematode worm</name>
    <name type="synonym">Meloidogyne mayaguensis</name>
    <dbReference type="NCBI Taxonomy" id="390850"/>
    <lineage>
        <taxon>Eukaryota</taxon>
        <taxon>Metazoa</taxon>
        <taxon>Ecdysozoa</taxon>
        <taxon>Nematoda</taxon>
        <taxon>Chromadorea</taxon>
        <taxon>Rhabditida</taxon>
        <taxon>Tylenchina</taxon>
        <taxon>Tylenchomorpha</taxon>
        <taxon>Tylenchoidea</taxon>
        <taxon>Meloidogynidae</taxon>
        <taxon>Meloidogyninae</taxon>
        <taxon>Meloidogyne</taxon>
    </lineage>
</organism>
<keyword evidence="2" id="KW-1185">Reference proteome</keyword>
<gene>
    <name evidence="1" type="ORF">MENTE1834_LOCUS42148</name>
</gene>